<dbReference type="Pfam" id="PF00171">
    <property type="entry name" value="Aldedh"/>
    <property type="match status" value="1"/>
</dbReference>
<comment type="caution">
    <text evidence="5">The sequence shown here is derived from an EMBL/GenBank/DDBJ whole genome shotgun (WGS) entry which is preliminary data.</text>
</comment>
<organism evidence="5 6">
    <name type="scientific">Elaphomyces granulatus</name>
    <dbReference type="NCBI Taxonomy" id="519963"/>
    <lineage>
        <taxon>Eukaryota</taxon>
        <taxon>Fungi</taxon>
        <taxon>Dikarya</taxon>
        <taxon>Ascomycota</taxon>
        <taxon>Pezizomycotina</taxon>
        <taxon>Eurotiomycetes</taxon>
        <taxon>Eurotiomycetidae</taxon>
        <taxon>Eurotiales</taxon>
        <taxon>Elaphomycetaceae</taxon>
        <taxon>Elaphomyces</taxon>
    </lineage>
</organism>
<evidence type="ECO:0000313" key="6">
    <source>
        <dbReference type="Proteomes" id="UP000243515"/>
    </source>
</evidence>
<reference evidence="5 6" key="1">
    <citation type="journal article" date="2015" name="Environ. Microbiol.">
        <title>Metagenome sequence of Elaphomyces granulatus from sporocarp tissue reveals Ascomycota ectomycorrhizal fingerprints of genome expansion and a Proteobacteria-rich microbiome.</title>
        <authorList>
            <person name="Quandt C.A."/>
            <person name="Kohler A."/>
            <person name="Hesse C.N."/>
            <person name="Sharpton T.J."/>
            <person name="Martin F."/>
            <person name="Spatafora J.W."/>
        </authorList>
    </citation>
    <scope>NUCLEOTIDE SEQUENCE [LARGE SCALE GENOMIC DNA]</scope>
    <source>
        <strain evidence="5 6">OSC145934</strain>
    </source>
</reference>
<dbReference type="AlphaFoldDB" id="A0A232LNW5"/>
<dbReference type="InterPro" id="IPR016162">
    <property type="entry name" value="Ald_DH_N"/>
</dbReference>
<keyword evidence="3" id="KW-0560">Oxidoreductase</keyword>
<dbReference type="Proteomes" id="UP000243515">
    <property type="component" value="Unassembled WGS sequence"/>
</dbReference>
<dbReference type="FunFam" id="3.40.605.10:FF:000012">
    <property type="entry name" value="NAD-dependent succinate-semialdehyde dehydrogenase"/>
    <property type="match status" value="1"/>
</dbReference>
<dbReference type="OrthoDB" id="310895at2759"/>
<sequence>MTIITNEAHPTLIPLIIDNASVETATRFDVTNPKSGQVIYQCSSASVEEANRAVEAAQAAFHVWSNLKPTDRTELLWKAADIMLSRKEELVRYQEEETGSGGAFAASTVMLGVNFLRQFAGRISSIEGTVPTVAQEGQSAVVVKEPYGVILGIAPWNAPFILGIRAVALPLAAGNTTILKGSELSPKCFWAIGDIFRQAGFPKGCVNILYHQLSDAERVTTALIAHPVVKKVTFTGSTRTGSIIASTAGKYIKPLLLELGGKASCIVLDDADLNKAAMGCALGSFLHSGQVCMSTERIIVQRSIAESFRKVLVDTTEKVFGTSAPPTFLVTPASIEKNNKLISDAVFKGASVLFGDPNMHEPRPTSMRPLIVENVTKEMDLYRTESFGPTVSLYIVDSEEEAITLANDTEYGLSAAVYTEELRRGLRVARRIESGSVTVTGRAVHINSMTIHDEPVLPHGGYKTSGFGRFGGSVGFDEFLQTKTITWLD</sequence>
<dbReference type="GO" id="GO:0009450">
    <property type="term" value="P:gamma-aminobutyric acid catabolic process"/>
    <property type="evidence" value="ECO:0007669"/>
    <property type="project" value="TreeGrafter"/>
</dbReference>
<evidence type="ECO:0000259" key="4">
    <source>
        <dbReference type="Pfam" id="PF00171"/>
    </source>
</evidence>
<dbReference type="PANTHER" id="PTHR43353:SF6">
    <property type="entry name" value="CYTOPLASMIC ALDEHYDE DEHYDROGENASE (EUROFUNG)"/>
    <property type="match status" value="1"/>
</dbReference>
<name>A0A232LNW5_9EURO</name>
<proteinExistence type="inferred from homology"/>
<dbReference type="EMBL" id="NPHW01006566">
    <property type="protein sequence ID" value="OXV05698.1"/>
    <property type="molecule type" value="Genomic_DNA"/>
</dbReference>
<dbReference type="PANTHER" id="PTHR43353">
    <property type="entry name" value="SUCCINATE-SEMIALDEHYDE DEHYDROGENASE, MITOCHONDRIAL"/>
    <property type="match status" value="1"/>
</dbReference>
<dbReference type="InterPro" id="IPR015590">
    <property type="entry name" value="Aldehyde_DH_dom"/>
</dbReference>
<evidence type="ECO:0000256" key="1">
    <source>
        <dbReference type="ARBA" id="ARBA00009986"/>
    </source>
</evidence>
<feature type="domain" description="Aldehyde dehydrogenase" evidence="4">
    <location>
        <begin position="26"/>
        <end position="485"/>
    </location>
</feature>
<dbReference type="Gene3D" id="3.40.309.10">
    <property type="entry name" value="Aldehyde Dehydrogenase, Chain A, domain 2"/>
    <property type="match status" value="1"/>
</dbReference>
<protein>
    <recommendedName>
        <fullName evidence="4">Aldehyde dehydrogenase domain-containing protein</fullName>
    </recommendedName>
</protein>
<dbReference type="CDD" id="cd07105">
    <property type="entry name" value="ALDH_SaliADH"/>
    <property type="match status" value="1"/>
</dbReference>
<evidence type="ECO:0000313" key="5">
    <source>
        <dbReference type="EMBL" id="OXV05698.1"/>
    </source>
</evidence>
<keyword evidence="2" id="KW-0521">NADP</keyword>
<dbReference type="InterPro" id="IPR016163">
    <property type="entry name" value="Ald_DH_C"/>
</dbReference>
<dbReference type="Gene3D" id="3.40.605.10">
    <property type="entry name" value="Aldehyde Dehydrogenase, Chain A, domain 1"/>
    <property type="match status" value="1"/>
</dbReference>
<accession>A0A232LNW5</accession>
<keyword evidence="6" id="KW-1185">Reference proteome</keyword>
<dbReference type="InterPro" id="IPR050740">
    <property type="entry name" value="Aldehyde_DH_Superfamily"/>
</dbReference>
<dbReference type="GO" id="GO:0004777">
    <property type="term" value="F:succinate-semialdehyde dehydrogenase (NAD+) activity"/>
    <property type="evidence" value="ECO:0007669"/>
    <property type="project" value="TreeGrafter"/>
</dbReference>
<evidence type="ECO:0000256" key="2">
    <source>
        <dbReference type="ARBA" id="ARBA00022857"/>
    </source>
</evidence>
<dbReference type="SUPFAM" id="SSF53720">
    <property type="entry name" value="ALDH-like"/>
    <property type="match status" value="1"/>
</dbReference>
<evidence type="ECO:0000256" key="3">
    <source>
        <dbReference type="ARBA" id="ARBA00023002"/>
    </source>
</evidence>
<comment type="similarity">
    <text evidence="1">Belongs to the aldehyde dehydrogenase family.</text>
</comment>
<dbReference type="InterPro" id="IPR016161">
    <property type="entry name" value="Ald_DH/histidinol_DH"/>
</dbReference>
<gene>
    <name evidence="5" type="ORF">Egran_06534</name>
</gene>